<dbReference type="AlphaFoldDB" id="A0A8D2HLK1"/>
<protein>
    <submittedName>
        <fullName evidence="1">Uncharacterized protein</fullName>
    </submittedName>
</protein>
<accession>A0A8D2HLK1</accession>
<evidence type="ECO:0000313" key="2">
    <source>
        <dbReference type="Proteomes" id="UP000694417"/>
    </source>
</evidence>
<keyword evidence="2" id="KW-1185">Reference proteome</keyword>
<organism evidence="1 2">
    <name type="scientific">Urocitellus parryii</name>
    <name type="common">Arctic ground squirrel</name>
    <name type="synonym">Spermophilus parryii</name>
    <dbReference type="NCBI Taxonomy" id="9999"/>
    <lineage>
        <taxon>Eukaryota</taxon>
        <taxon>Metazoa</taxon>
        <taxon>Chordata</taxon>
        <taxon>Craniata</taxon>
        <taxon>Vertebrata</taxon>
        <taxon>Euteleostomi</taxon>
        <taxon>Mammalia</taxon>
        <taxon>Eutheria</taxon>
        <taxon>Euarchontoglires</taxon>
        <taxon>Glires</taxon>
        <taxon>Rodentia</taxon>
        <taxon>Sciuromorpha</taxon>
        <taxon>Sciuridae</taxon>
        <taxon>Xerinae</taxon>
        <taxon>Marmotini</taxon>
        <taxon>Urocitellus</taxon>
    </lineage>
</organism>
<proteinExistence type="predicted"/>
<sequence>MISLPKVTTLKSLSSGFLESSLETLTWSLLSCLLLPHQTVSWIFLSHSISYIT</sequence>
<name>A0A8D2HLK1_UROPR</name>
<reference evidence="1" key="1">
    <citation type="submission" date="2025-08" db="UniProtKB">
        <authorList>
            <consortium name="Ensembl"/>
        </authorList>
    </citation>
    <scope>IDENTIFICATION</scope>
</reference>
<reference evidence="1" key="2">
    <citation type="submission" date="2025-09" db="UniProtKB">
        <authorList>
            <consortium name="Ensembl"/>
        </authorList>
    </citation>
    <scope>IDENTIFICATION</scope>
</reference>
<dbReference type="Proteomes" id="UP000694417">
    <property type="component" value="Unplaced"/>
</dbReference>
<dbReference type="Ensembl" id="ENSUPAT00010017209.1">
    <property type="protein sequence ID" value="ENSUPAP00010015047.1"/>
    <property type="gene ID" value="ENSUPAG00010012074.1"/>
</dbReference>
<evidence type="ECO:0000313" key="1">
    <source>
        <dbReference type="Ensembl" id="ENSUPAP00010015047.1"/>
    </source>
</evidence>